<dbReference type="InterPro" id="IPR013584">
    <property type="entry name" value="RAP"/>
</dbReference>
<dbReference type="AlphaFoldDB" id="A0AAV2JZ28"/>
<dbReference type="InterPro" id="IPR013579">
    <property type="entry name" value="FAST_2"/>
</dbReference>
<dbReference type="Pfam" id="PF08368">
    <property type="entry name" value="FAST_2"/>
    <property type="match status" value="1"/>
</dbReference>
<protein>
    <recommendedName>
        <fullName evidence="4">RAP domain-containing protein</fullName>
    </recommendedName>
</protein>
<dbReference type="EMBL" id="OZ035836">
    <property type="protein sequence ID" value="CAL1580767.1"/>
    <property type="molecule type" value="Genomic_DNA"/>
</dbReference>
<evidence type="ECO:0000259" key="4">
    <source>
        <dbReference type="PROSITE" id="PS51286"/>
    </source>
</evidence>
<keyword evidence="2" id="KW-0496">Mitochondrion</keyword>
<dbReference type="Pfam" id="PF06743">
    <property type="entry name" value="FAST_1"/>
    <property type="match status" value="1"/>
</dbReference>
<dbReference type="GO" id="GO:0003723">
    <property type="term" value="F:RNA binding"/>
    <property type="evidence" value="ECO:0007669"/>
    <property type="project" value="TreeGrafter"/>
</dbReference>
<feature type="domain" description="RAP" evidence="4">
    <location>
        <begin position="637"/>
        <end position="695"/>
    </location>
</feature>
<evidence type="ECO:0000313" key="6">
    <source>
        <dbReference type="Proteomes" id="UP001497482"/>
    </source>
</evidence>
<keyword evidence="6" id="KW-1185">Reference proteome</keyword>
<dbReference type="SMART" id="SM00952">
    <property type="entry name" value="RAP"/>
    <property type="match status" value="1"/>
</dbReference>
<dbReference type="PANTHER" id="PTHR21228">
    <property type="entry name" value="FAST LEU-RICH DOMAIN-CONTAINING"/>
    <property type="match status" value="1"/>
</dbReference>
<dbReference type="PROSITE" id="PS51286">
    <property type="entry name" value="RAP"/>
    <property type="match status" value="1"/>
</dbReference>
<evidence type="ECO:0000256" key="1">
    <source>
        <dbReference type="ARBA" id="ARBA00004173"/>
    </source>
</evidence>
<comment type="subcellular location">
    <subcellularLocation>
        <location evidence="1">Mitochondrion</location>
    </subcellularLocation>
</comment>
<feature type="region of interest" description="Disordered" evidence="3">
    <location>
        <begin position="15"/>
        <end position="53"/>
    </location>
</feature>
<proteinExistence type="predicted"/>
<organism evidence="5 6">
    <name type="scientific">Knipowitschia caucasica</name>
    <name type="common">Caucasian dwarf goby</name>
    <name type="synonym">Pomatoschistus caucasicus</name>
    <dbReference type="NCBI Taxonomy" id="637954"/>
    <lineage>
        <taxon>Eukaryota</taxon>
        <taxon>Metazoa</taxon>
        <taxon>Chordata</taxon>
        <taxon>Craniata</taxon>
        <taxon>Vertebrata</taxon>
        <taxon>Euteleostomi</taxon>
        <taxon>Actinopterygii</taxon>
        <taxon>Neopterygii</taxon>
        <taxon>Teleostei</taxon>
        <taxon>Neoteleostei</taxon>
        <taxon>Acanthomorphata</taxon>
        <taxon>Gobiaria</taxon>
        <taxon>Gobiiformes</taxon>
        <taxon>Gobioidei</taxon>
        <taxon>Gobiidae</taxon>
        <taxon>Gobiinae</taxon>
        <taxon>Knipowitschia</taxon>
    </lineage>
</organism>
<dbReference type="InterPro" id="IPR050870">
    <property type="entry name" value="FAST_kinase"/>
</dbReference>
<evidence type="ECO:0000313" key="5">
    <source>
        <dbReference type="EMBL" id="CAL1580767.1"/>
    </source>
</evidence>
<accession>A0AAV2JZ28</accession>
<evidence type="ECO:0000256" key="3">
    <source>
        <dbReference type="SAM" id="MobiDB-lite"/>
    </source>
</evidence>
<dbReference type="InterPro" id="IPR010622">
    <property type="entry name" value="FAST_Leu-rich"/>
</dbReference>
<dbReference type="PANTHER" id="PTHR21228:SF4">
    <property type="entry name" value="FAS-ACTIVATED SERINE_THREONINE KINASE"/>
    <property type="match status" value="1"/>
</dbReference>
<dbReference type="Pfam" id="PF08373">
    <property type="entry name" value="RAP"/>
    <property type="match status" value="1"/>
</dbReference>
<dbReference type="GO" id="GO:0000963">
    <property type="term" value="P:mitochondrial RNA processing"/>
    <property type="evidence" value="ECO:0007669"/>
    <property type="project" value="TreeGrafter"/>
</dbReference>
<dbReference type="GO" id="GO:0044528">
    <property type="term" value="P:regulation of mitochondrial mRNA stability"/>
    <property type="evidence" value="ECO:0007669"/>
    <property type="project" value="InterPro"/>
</dbReference>
<gene>
    <name evidence="5" type="ORF">KC01_LOCUS11575</name>
</gene>
<dbReference type="Proteomes" id="UP001497482">
    <property type="component" value="Chromosome 14"/>
</dbReference>
<dbReference type="GO" id="GO:0035770">
    <property type="term" value="C:ribonucleoprotein granule"/>
    <property type="evidence" value="ECO:0007669"/>
    <property type="project" value="TreeGrafter"/>
</dbReference>
<dbReference type="GO" id="GO:0005759">
    <property type="term" value="C:mitochondrial matrix"/>
    <property type="evidence" value="ECO:0007669"/>
    <property type="project" value="TreeGrafter"/>
</dbReference>
<sequence>MLTLQTGHCERLQKTRGVRREGTLSGCRRREEPGDRARLADAENARNPGHEGGRIMLGVRFLRTCCRGGGATLRGLMGVVCHHTPPPQLKAPPPKSSDSSHATVSTMKRLIQTSGRPAQVLRWISQNPSKVSNIHLVVALQRIAQLLQAPPPCARAPPPRDRKWILGQEAFLSLCEDITRVCDKIDNFDLVTSLNAAESLGLRPRSPLLAALLSECERRVDQFSQKHLSIVFSCVMRLNPAAELHRDQPRDQSEASSLLVKLARVLEQRLERERDPQTLFLLLAYYRGRQRELRSSQSECSSEDTPTDHPQQQLINRKILCLVKHTLSVAVAVSDMEMALLDEMLAAAAPEADSCSLQQIFSSELFHQRRQERFLRRLTEVLPLKLHQLAPPTVSLIAKYTARHRLREPRLLDLLSKYLEEWAEQLQPQVIQRLLFPLSRLNYRPENLEHLLQRVEHVMETKALVAPLATLNILMSMVQLQHCPTELVRTVYGPDFIQRVWGGPSSVIVRRYLSVLDSALDLDFPHYSGPRLSPDLKVQMFEPLTSDKIHRKFSYKVLVAEALRQLIGEKFYKQDQILAPGYYTDFLLWMDSSRRIIPVLDDASSFDSCVGAEPEEGGACRHHMTHCTPPNQEIRRLVLSVNDRWHYCHQSDVLIGSRDMRNRHLRLTGAELLQLPYFELEKLNGIEDVKKYVHQKLLRIADLS</sequence>
<evidence type="ECO:0000256" key="2">
    <source>
        <dbReference type="ARBA" id="ARBA00023128"/>
    </source>
</evidence>
<name>A0AAV2JZ28_KNICA</name>
<reference evidence="5 6" key="1">
    <citation type="submission" date="2024-04" db="EMBL/GenBank/DDBJ databases">
        <authorList>
            <person name="Waldvogel A.-M."/>
            <person name="Schoenle A."/>
        </authorList>
    </citation>
    <scope>NUCLEOTIDE SEQUENCE [LARGE SCALE GENOMIC DNA]</scope>
</reference>